<dbReference type="InterPro" id="IPR047323">
    <property type="entry name" value="Rad51D_C"/>
</dbReference>
<keyword evidence="8" id="KW-0234">DNA repair</keyword>
<dbReference type="InterPro" id="IPR013632">
    <property type="entry name" value="Rad51_C"/>
</dbReference>
<evidence type="ECO:0000256" key="9">
    <source>
        <dbReference type="ARBA" id="ARBA00023242"/>
    </source>
</evidence>
<dbReference type="Pfam" id="PF08423">
    <property type="entry name" value="Rad51"/>
    <property type="match status" value="1"/>
</dbReference>
<evidence type="ECO:0000256" key="7">
    <source>
        <dbReference type="ARBA" id="ARBA00023172"/>
    </source>
</evidence>
<comment type="caution">
    <text evidence="11">The sequence shown here is derived from an EMBL/GenBank/DDBJ whole genome shotgun (WGS) entry which is preliminary data.</text>
</comment>
<evidence type="ECO:0000256" key="3">
    <source>
        <dbReference type="ARBA" id="ARBA00022741"/>
    </source>
</evidence>
<dbReference type="AlphaFoldDB" id="A0AAN7SMJ2"/>
<dbReference type="GO" id="GO:0000400">
    <property type="term" value="F:four-way junction DNA binding"/>
    <property type="evidence" value="ECO:0007669"/>
    <property type="project" value="TreeGrafter"/>
</dbReference>
<evidence type="ECO:0000256" key="4">
    <source>
        <dbReference type="ARBA" id="ARBA00022763"/>
    </source>
</evidence>
<gene>
    <name evidence="11" type="ORF">RN001_012630</name>
</gene>
<dbReference type="GO" id="GO:0033063">
    <property type="term" value="C:Rad51B-Rad51C-Rad51D-XRCC2 complex"/>
    <property type="evidence" value="ECO:0007669"/>
    <property type="project" value="TreeGrafter"/>
</dbReference>
<dbReference type="Gene3D" id="3.40.50.300">
    <property type="entry name" value="P-loop containing nucleotide triphosphate hydrolases"/>
    <property type="match status" value="1"/>
</dbReference>
<comment type="subcellular location">
    <subcellularLocation>
        <location evidence="1">Nucleus</location>
    </subcellularLocation>
</comment>
<sequence length="312" mass="35091">MSRLNPQMHPLLNSPVLEALLAKNIYTVLNFIETEIKHIVAITNLQYKEVLGIRKHLINKYAAVTRDGVSYYNEIITKSALFSTGIKRLDSILQGGFLTGNIYEICGLPASGKTQLNLTLVRNVAQNSILNVYYIDTKNDFSGRKLKAVLDASKTDEEHVKQIMSQILVKKVDTVHDLINTLYEIKNLLYTKTIKLRLIIIDSLPPLFYSISDFSKRYGLITTMVNVMHVLAKEFHTAIVVTNVLTTSYENTSTEDISGKIGLGKYWYNVPNTRLTIKKFENSSECSIIIAKSNRLLEGAQCNVKITDAGII</sequence>
<evidence type="ECO:0000313" key="12">
    <source>
        <dbReference type="Proteomes" id="UP001353858"/>
    </source>
</evidence>
<dbReference type="GO" id="GO:0042148">
    <property type="term" value="P:DNA strand invasion"/>
    <property type="evidence" value="ECO:0007669"/>
    <property type="project" value="TreeGrafter"/>
</dbReference>
<name>A0AAN7SMJ2_9COLE</name>
<dbReference type="GO" id="GO:0007131">
    <property type="term" value="P:reciprocal meiotic recombination"/>
    <property type="evidence" value="ECO:0007669"/>
    <property type="project" value="TreeGrafter"/>
</dbReference>
<dbReference type="SUPFAM" id="SSF52540">
    <property type="entry name" value="P-loop containing nucleoside triphosphate hydrolases"/>
    <property type="match status" value="1"/>
</dbReference>
<proteinExistence type="inferred from homology"/>
<keyword evidence="6" id="KW-0238">DNA-binding</keyword>
<accession>A0AAN7SMJ2</accession>
<evidence type="ECO:0000256" key="1">
    <source>
        <dbReference type="ARBA" id="ARBA00004123"/>
    </source>
</evidence>
<evidence type="ECO:0000256" key="2">
    <source>
        <dbReference type="ARBA" id="ARBA00007095"/>
    </source>
</evidence>
<keyword evidence="4" id="KW-0227">DNA damage</keyword>
<protein>
    <recommendedName>
        <fullName evidence="10">RecA family profile 1 domain-containing protein</fullName>
    </recommendedName>
</protein>
<dbReference type="CDD" id="cd19489">
    <property type="entry name" value="Rad51D"/>
    <property type="match status" value="1"/>
</dbReference>
<keyword evidence="7" id="KW-0233">DNA recombination</keyword>
<evidence type="ECO:0000313" key="11">
    <source>
        <dbReference type="EMBL" id="KAK4876208.1"/>
    </source>
</evidence>
<dbReference type="InterPro" id="IPR027417">
    <property type="entry name" value="P-loop_NTPase"/>
</dbReference>
<comment type="similarity">
    <text evidence="2">Belongs to the RecA family. RAD51 subfamily.</text>
</comment>
<dbReference type="GO" id="GO:0003697">
    <property type="term" value="F:single-stranded DNA binding"/>
    <property type="evidence" value="ECO:0007669"/>
    <property type="project" value="TreeGrafter"/>
</dbReference>
<keyword evidence="12" id="KW-1185">Reference proteome</keyword>
<dbReference type="GO" id="GO:0005524">
    <property type="term" value="F:ATP binding"/>
    <property type="evidence" value="ECO:0007669"/>
    <property type="project" value="UniProtKB-KW"/>
</dbReference>
<dbReference type="GO" id="GO:0140664">
    <property type="term" value="F:ATP-dependent DNA damage sensor activity"/>
    <property type="evidence" value="ECO:0007669"/>
    <property type="project" value="InterPro"/>
</dbReference>
<dbReference type="InterPro" id="IPR020588">
    <property type="entry name" value="RecA_ATP-bd"/>
</dbReference>
<keyword evidence="5" id="KW-0067">ATP-binding</keyword>
<dbReference type="GO" id="GO:0005657">
    <property type="term" value="C:replication fork"/>
    <property type="evidence" value="ECO:0007669"/>
    <property type="project" value="TreeGrafter"/>
</dbReference>
<dbReference type="PANTHER" id="PTHR46457">
    <property type="entry name" value="DNA REPAIR PROTEIN RAD51 HOMOLOG 4"/>
    <property type="match status" value="1"/>
</dbReference>
<dbReference type="InterPro" id="IPR051988">
    <property type="entry name" value="HRR_RAD51_Paralog"/>
</dbReference>
<dbReference type="PANTHER" id="PTHR46457:SF1">
    <property type="entry name" value="DNA REPAIR PROTEIN RAD51 HOMOLOG 4"/>
    <property type="match status" value="1"/>
</dbReference>
<keyword evidence="9" id="KW-0539">Nucleus</keyword>
<dbReference type="PROSITE" id="PS50162">
    <property type="entry name" value="RECA_2"/>
    <property type="match status" value="1"/>
</dbReference>
<organism evidence="11 12">
    <name type="scientific">Aquatica leii</name>
    <dbReference type="NCBI Taxonomy" id="1421715"/>
    <lineage>
        <taxon>Eukaryota</taxon>
        <taxon>Metazoa</taxon>
        <taxon>Ecdysozoa</taxon>
        <taxon>Arthropoda</taxon>
        <taxon>Hexapoda</taxon>
        <taxon>Insecta</taxon>
        <taxon>Pterygota</taxon>
        <taxon>Neoptera</taxon>
        <taxon>Endopterygota</taxon>
        <taxon>Coleoptera</taxon>
        <taxon>Polyphaga</taxon>
        <taxon>Elateriformia</taxon>
        <taxon>Elateroidea</taxon>
        <taxon>Lampyridae</taxon>
        <taxon>Luciolinae</taxon>
        <taxon>Aquatica</taxon>
    </lineage>
</organism>
<dbReference type="Proteomes" id="UP001353858">
    <property type="component" value="Unassembled WGS sequence"/>
</dbReference>
<dbReference type="EMBL" id="JARPUR010000005">
    <property type="protein sequence ID" value="KAK4876208.1"/>
    <property type="molecule type" value="Genomic_DNA"/>
</dbReference>
<reference evidence="12" key="1">
    <citation type="submission" date="2023-01" db="EMBL/GenBank/DDBJ databases">
        <title>Key to firefly adult light organ development and bioluminescence: homeobox transcription factors regulate luciferase expression and transportation to peroxisome.</title>
        <authorList>
            <person name="Fu X."/>
        </authorList>
    </citation>
    <scope>NUCLEOTIDE SEQUENCE [LARGE SCALE GENOMIC DNA]</scope>
</reference>
<keyword evidence="3" id="KW-0547">Nucleotide-binding</keyword>
<evidence type="ECO:0000259" key="10">
    <source>
        <dbReference type="PROSITE" id="PS50162"/>
    </source>
</evidence>
<dbReference type="GO" id="GO:0000724">
    <property type="term" value="P:double-strand break repair via homologous recombination"/>
    <property type="evidence" value="ECO:0007669"/>
    <property type="project" value="TreeGrafter"/>
</dbReference>
<dbReference type="GO" id="GO:0000723">
    <property type="term" value="P:telomere maintenance"/>
    <property type="evidence" value="ECO:0007669"/>
    <property type="project" value="TreeGrafter"/>
</dbReference>
<dbReference type="Pfam" id="PF21794">
    <property type="entry name" value="RAD51D_N"/>
    <property type="match status" value="1"/>
</dbReference>
<dbReference type="GO" id="GO:0005815">
    <property type="term" value="C:microtubule organizing center"/>
    <property type="evidence" value="ECO:0007669"/>
    <property type="project" value="TreeGrafter"/>
</dbReference>
<evidence type="ECO:0000256" key="6">
    <source>
        <dbReference type="ARBA" id="ARBA00023125"/>
    </source>
</evidence>
<dbReference type="InterPro" id="IPR048943">
    <property type="entry name" value="RAD51D_N"/>
</dbReference>
<evidence type="ECO:0000256" key="5">
    <source>
        <dbReference type="ARBA" id="ARBA00022840"/>
    </source>
</evidence>
<evidence type="ECO:0000256" key="8">
    <source>
        <dbReference type="ARBA" id="ARBA00023204"/>
    </source>
</evidence>
<feature type="domain" description="RecA family profile 1" evidence="10">
    <location>
        <begin position="78"/>
        <end position="245"/>
    </location>
</feature>